<dbReference type="OrthoDB" id="4794282at2"/>
<dbReference type="EMBL" id="AORC01000010">
    <property type="protein sequence ID" value="EYT49189.1"/>
    <property type="molecule type" value="Genomic_DNA"/>
</dbReference>
<sequence>MTRYRLRPLVSDWDGEDLWVGALPHGPITRIQGVGALVLELLAETPDRAASPAELADRLRQEVEDVPEDAEQIITVFLAELDMGGILETIEEDAA</sequence>
<name>A0A022KTJ2_9MICO</name>
<evidence type="ECO:0000313" key="1">
    <source>
        <dbReference type="EMBL" id="EYT49189.1"/>
    </source>
</evidence>
<dbReference type="AlphaFoldDB" id="A0A022KTJ2"/>
<dbReference type="STRING" id="1249481.D641_0108965"/>
<dbReference type="Proteomes" id="UP000019754">
    <property type="component" value="Unassembled WGS sequence"/>
</dbReference>
<protein>
    <recommendedName>
        <fullName evidence="3">Pyrroloquinoline quinone biosynthesis protein PqqD</fullName>
    </recommendedName>
</protein>
<organism evidence="1 2">
    <name type="scientific">Brachybacterium muris UCD-AY4</name>
    <dbReference type="NCBI Taxonomy" id="1249481"/>
    <lineage>
        <taxon>Bacteria</taxon>
        <taxon>Bacillati</taxon>
        <taxon>Actinomycetota</taxon>
        <taxon>Actinomycetes</taxon>
        <taxon>Micrococcales</taxon>
        <taxon>Dermabacteraceae</taxon>
        <taxon>Brachybacterium</taxon>
    </lineage>
</organism>
<dbReference type="InterPro" id="IPR008792">
    <property type="entry name" value="PQQD"/>
</dbReference>
<evidence type="ECO:0000313" key="2">
    <source>
        <dbReference type="Proteomes" id="UP000019754"/>
    </source>
</evidence>
<reference evidence="1 2" key="1">
    <citation type="journal article" date="2013" name="Genome Announc.">
        <title>Draft genome sequence of an Actinobacterium, Brachybacterium muris strain UCD-AY4.</title>
        <authorList>
            <person name="Lo J.R."/>
            <person name="Lang J.M."/>
            <person name="Darling A.E."/>
            <person name="Eisen J.A."/>
            <person name="Coil D.A."/>
        </authorList>
    </citation>
    <scope>NUCLEOTIDE SEQUENCE [LARGE SCALE GENOMIC DNA]</scope>
    <source>
        <strain evidence="1 2">UCD-AY4</strain>
    </source>
</reference>
<accession>A0A022KTJ2</accession>
<gene>
    <name evidence="1" type="ORF">D641_0108965</name>
</gene>
<evidence type="ECO:0008006" key="3">
    <source>
        <dbReference type="Google" id="ProtNLM"/>
    </source>
</evidence>
<dbReference type="Pfam" id="PF05402">
    <property type="entry name" value="PqqD"/>
    <property type="match status" value="1"/>
</dbReference>
<dbReference type="HOGENOM" id="CLU_2367305_0_0_11"/>
<comment type="caution">
    <text evidence="1">The sequence shown here is derived from an EMBL/GenBank/DDBJ whole genome shotgun (WGS) entry which is preliminary data.</text>
</comment>
<proteinExistence type="predicted"/>
<dbReference type="RefSeq" id="WP_017823323.1">
    <property type="nucleotide sequence ID" value="NZ_AORC01000010.1"/>
</dbReference>
<keyword evidence="2" id="KW-1185">Reference proteome</keyword>